<reference evidence="2" key="3">
    <citation type="journal article" date="2017" name="Nature">
        <title>Genome sequence of the progenitor of the wheat D genome Aegilops tauschii.</title>
        <authorList>
            <person name="Luo M.C."/>
            <person name="Gu Y.Q."/>
            <person name="Puiu D."/>
            <person name="Wang H."/>
            <person name="Twardziok S.O."/>
            <person name="Deal K.R."/>
            <person name="Huo N."/>
            <person name="Zhu T."/>
            <person name="Wang L."/>
            <person name="Wang Y."/>
            <person name="McGuire P.E."/>
            <person name="Liu S."/>
            <person name="Long H."/>
            <person name="Ramasamy R.K."/>
            <person name="Rodriguez J.C."/>
            <person name="Van S.L."/>
            <person name="Yuan L."/>
            <person name="Wang Z."/>
            <person name="Xia Z."/>
            <person name="Xiao L."/>
            <person name="Anderson O.D."/>
            <person name="Ouyang S."/>
            <person name="Liang Y."/>
            <person name="Zimin A.V."/>
            <person name="Pertea G."/>
            <person name="Qi P."/>
            <person name="Bennetzen J.L."/>
            <person name="Dai X."/>
            <person name="Dawson M.W."/>
            <person name="Muller H.G."/>
            <person name="Kugler K."/>
            <person name="Rivarola-Duarte L."/>
            <person name="Spannagl M."/>
            <person name="Mayer K.F.X."/>
            <person name="Lu F.H."/>
            <person name="Bevan M.W."/>
            <person name="Leroy P."/>
            <person name="Li P."/>
            <person name="You F.M."/>
            <person name="Sun Q."/>
            <person name="Liu Z."/>
            <person name="Lyons E."/>
            <person name="Wicker T."/>
            <person name="Salzberg S.L."/>
            <person name="Devos K.M."/>
            <person name="Dvorak J."/>
        </authorList>
    </citation>
    <scope>NUCLEOTIDE SEQUENCE [LARGE SCALE GENOMIC DNA]</scope>
    <source>
        <strain evidence="2">cv. AL8/78</strain>
    </source>
</reference>
<reference evidence="3" key="1">
    <citation type="journal article" date="2014" name="Science">
        <title>Ancient hybridizations among the ancestral genomes of bread wheat.</title>
        <authorList>
            <consortium name="International Wheat Genome Sequencing Consortium,"/>
            <person name="Marcussen T."/>
            <person name="Sandve S.R."/>
            <person name="Heier L."/>
            <person name="Spannagl M."/>
            <person name="Pfeifer M."/>
            <person name="Jakobsen K.S."/>
            <person name="Wulff B.B."/>
            <person name="Steuernagel B."/>
            <person name="Mayer K.F."/>
            <person name="Olsen O.A."/>
        </authorList>
    </citation>
    <scope>NUCLEOTIDE SEQUENCE [LARGE SCALE GENOMIC DNA]</scope>
    <source>
        <strain evidence="3">cv. AL8/78</strain>
    </source>
</reference>
<reference evidence="2" key="5">
    <citation type="journal article" date="2021" name="G3 (Bethesda)">
        <title>Aegilops tauschii genome assembly Aet v5.0 features greater sequence contiguity and improved annotation.</title>
        <authorList>
            <person name="Wang L."/>
            <person name="Zhu T."/>
            <person name="Rodriguez J.C."/>
            <person name="Deal K.R."/>
            <person name="Dubcovsky J."/>
            <person name="McGuire P.E."/>
            <person name="Lux T."/>
            <person name="Spannagl M."/>
            <person name="Mayer K.F.X."/>
            <person name="Baldrich P."/>
            <person name="Meyers B.C."/>
            <person name="Huo N."/>
            <person name="Gu Y.Q."/>
            <person name="Zhou H."/>
            <person name="Devos K.M."/>
            <person name="Bennetzen J.L."/>
            <person name="Unver T."/>
            <person name="Budak H."/>
            <person name="Gulick P.J."/>
            <person name="Galiba G."/>
            <person name="Kalapos B."/>
            <person name="Nelson D.R."/>
            <person name="Li P."/>
            <person name="You F.M."/>
            <person name="Luo M.C."/>
            <person name="Dvorak J."/>
        </authorList>
    </citation>
    <scope>NUCLEOTIDE SEQUENCE [LARGE SCALE GENOMIC DNA]</scope>
    <source>
        <strain evidence="2">cv. AL8/78</strain>
    </source>
</reference>
<dbReference type="AlphaFoldDB" id="A0A453D9S0"/>
<dbReference type="Gene3D" id="1.10.418.10">
    <property type="entry name" value="Calponin-like domain"/>
    <property type="match status" value="1"/>
</dbReference>
<accession>A0A453D9S0</accession>
<dbReference type="GO" id="GO:0008017">
    <property type="term" value="F:microtubule binding"/>
    <property type="evidence" value="ECO:0007669"/>
    <property type="project" value="InterPro"/>
</dbReference>
<reference evidence="3" key="2">
    <citation type="journal article" date="2017" name="Nat. Plants">
        <title>The Aegilops tauschii genome reveals multiple impacts of transposons.</title>
        <authorList>
            <person name="Zhao G."/>
            <person name="Zou C."/>
            <person name="Li K."/>
            <person name="Wang K."/>
            <person name="Li T."/>
            <person name="Gao L."/>
            <person name="Zhang X."/>
            <person name="Wang H."/>
            <person name="Yang Z."/>
            <person name="Liu X."/>
            <person name="Jiang W."/>
            <person name="Mao L."/>
            <person name="Kong X."/>
            <person name="Jiao Y."/>
            <person name="Jia J."/>
        </authorList>
    </citation>
    <scope>NUCLEOTIDE SEQUENCE [LARGE SCALE GENOMIC DNA]</scope>
    <source>
        <strain evidence="3">cv. AL8/78</strain>
    </source>
</reference>
<organism evidence="2 3">
    <name type="scientific">Aegilops tauschii subsp. strangulata</name>
    <name type="common">Goatgrass</name>
    <dbReference type="NCBI Taxonomy" id="200361"/>
    <lineage>
        <taxon>Eukaryota</taxon>
        <taxon>Viridiplantae</taxon>
        <taxon>Streptophyta</taxon>
        <taxon>Embryophyta</taxon>
        <taxon>Tracheophyta</taxon>
        <taxon>Spermatophyta</taxon>
        <taxon>Magnoliopsida</taxon>
        <taxon>Liliopsida</taxon>
        <taxon>Poales</taxon>
        <taxon>Poaceae</taxon>
        <taxon>BOP clade</taxon>
        <taxon>Pooideae</taxon>
        <taxon>Triticodae</taxon>
        <taxon>Triticeae</taxon>
        <taxon>Triticinae</taxon>
        <taxon>Aegilops</taxon>
    </lineage>
</organism>
<name>A0A453D9S0_AEGTS</name>
<keyword evidence="3" id="KW-1185">Reference proteome</keyword>
<dbReference type="InterPro" id="IPR027328">
    <property type="entry name" value="MAPRE"/>
</dbReference>
<evidence type="ECO:0000313" key="2">
    <source>
        <dbReference type="EnsemblPlants" id="AET2Gv21149000.15"/>
    </source>
</evidence>
<dbReference type="PANTHER" id="PTHR10623">
    <property type="entry name" value="MICROTUBULE-ASSOCIATED PROTEIN RP/EB FAMILY MEMBER"/>
    <property type="match status" value="1"/>
</dbReference>
<evidence type="ECO:0008006" key="4">
    <source>
        <dbReference type="Google" id="ProtNLM"/>
    </source>
</evidence>
<reference evidence="2" key="4">
    <citation type="submission" date="2019-03" db="UniProtKB">
        <authorList>
            <consortium name="EnsemblPlants"/>
        </authorList>
    </citation>
    <scope>IDENTIFICATION</scope>
</reference>
<dbReference type="InterPro" id="IPR036872">
    <property type="entry name" value="CH_dom_sf"/>
</dbReference>
<sequence length="210" mass="22303">SSQAFLSPHPAQSRGRGRDRRREGGDGGGGGGGELRADGQGLLRGAGRDPQLGQCHAAALPQQGRGGQSQSRLLPIPHSGPRVPRVLDWPRCAGGGEFVGAAARLGLDFGGADLGGLCCSVSMQAASGAVQCQLLDMVHPGLVPMHKVNFDAKTEYDMIQNYKILQDVFNKLRIGKVRVILPAWLLTRGFIRDCVLHFVICESKGDLSVQ</sequence>
<feature type="region of interest" description="Disordered" evidence="1">
    <location>
        <begin position="1"/>
        <end position="80"/>
    </location>
</feature>
<proteinExistence type="predicted"/>
<evidence type="ECO:0000313" key="3">
    <source>
        <dbReference type="Proteomes" id="UP000015105"/>
    </source>
</evidence>
<dbReference type="Proteomes" id="UP000015105">
    <property type="component" value="Chromosome 2D"/>
</dbReference>
<dbReference type="Gramene" id="AET2Gv21149000.15">
    <property type="protein sequence ID" value="AET2Gv21149000.15"/>
    <property type="gene ID" value="AET2Gv21149000"/>
</dbReference>
<evidence type="ECO:0000256" key="1">
    <source>
        <dbReference type="SAM" id="MobiDB-lite"/>
    </source>
</evidence>
<dbReference type="SUPFAM" id="SSF47576">
    <property type="entry name" value="Calponin-homology domain, CH-domain"/>
    <property type="match status" value="1"/>
</dbReference>
<dbReference type="EnsemblPlants" id="AET2Gv21149000.15">
    <property type="protein sequence ID" value="AET2Gv21149000.15"/>
    <property type="gene ID" value="AET2Gv21149000"/>
</dbReference>
<protein>
    <recommendedName>
        <fullName evidence="4">Calponin-homology (CH) domain-containing protein</fullName>
    </recommendedName>
</protein>